<evidence type="ECO:0000256" key="2">
    <source>
        <dbReference type="ARBA" id="ARBA00010735"/>
    </source>
</evidence>
<feature type="transmembrane region" description="Helical" evidence="8">
    <location>
        <begin position="20"/>
        <end position="39"/>
    </location>
</feature>
<feature type="transmembrane region" description="Helical" evidence="8">
    <location>
        <begin position="174"/>
        <end position="203"/>
    </location>
</feature>
<keyword evidence="5 8" id="KW-0812">Transmembrane</keyword>
<evidence type="ECO:0000256" key="8">
    <source>
        <dbReference type="SAM" id="Phobius"/>
    </source>
</evidence>
<keyword evidence="3" id="KW-0813">Transport</keyword>
<dbReference type="AlphaFoldDB" id="A0AAP2G879"/>
<evidence type="ECO:0000256" key="1">
    <source>
        <dbReference type="ARBA" id="ARBA00004651"/>
    </source>
</evidence>
<evidence type="ECO:0000313" key="9">
    <source>
        <dbReference type="EMBL" id="MBT0958031.1"/>
    </source>
</evidence>
<protein>
    <submittedName>
        <fullName evidence="9">AzlC family ABC transporter permease</fullName>
    </submittedName>
</protein>
<reference evidence="9 10" key="1">
    <citation type="journal article" date="2021" name="Arch. Microbiol.">
        <title>Harenicola maris gen. nov., sp. nov. isolated from the Sea of Japan shallow sediments.</title>
        <authorList>
            <person name="Romanenko L.A."/>
            <person name="Kurilenko V.V."/>
            <person name="Chernysheva N.Y."/>
            <person name="Tekutyeva L.A."/>
            <person name="Velansky P.V."/>
            <person name="Svetashev V.I."/>
            <person name="Isaeva M.P."/>
        </authorList>
    </citation>
    <scope>NUCLEOTIDE SEQUENCE [LARGE SCALE GENOMIC DNA]</scope>
    <source>
        <strain evidence="9 10">KMM 3653</strain>
    </source>
</reference>
<keyword evidence="10" id="KW-1185">Reference proteome</keyword>
<evidence type="ECO:0000256" key="4">
    <source>
        <dbReference type="ARBA" id="ARBA00022475"/>
    </source>
</evidence>
<dbReference type="InterPro" id="IPR011606">
    <property type="entry name" value="Brnchd-chn_aa_trnsp_permease"/>
</dbReference>
<evidence type="ECO:0000256" key="6">
    <source>
        <dbReference type="ARBA" id="ARBA00022989"/>
    </source>
</evidence>
<proteinExistence type="inferred from homology"/>
<dbReference type="PANTHER" id="PTHR34979:SF1">
    <property type="entry name" value="INNER MEMBRANE PROTEIN YGAZ"/>
    <property type="match status" value="1"/>
</dbReference>
<comment type="subcellular location">
    <subcellularLocation>
        <location evidence="1">Cell membrane</location>
        <topology evidence="1">Multi-pass membrane protein</topology>
    </subcellularLocation>
</comment>
<sequence length="239" mass="25254">MTTSTTKTSRSAFWQGARAALPFTFVVAPFGLLFGVLAAEAGLDLFQIMGFTVLVVAGAAQFTALTLMLDDAPTLIILTTSLAVNLRMAMYSAALTPHLGKATIWQRAFAAYTLTDQAYALSTVKFEDGVFETLGQKLAFYFGTALPIIPLWYGSSFLGAAIGQSIPAGYPIDFIFPVAFIAMVAPALRTLPHIVAAFVAVTASLLLGWVPYSGGVIVAALLAMAAGAETERRMQGARV</sequence>
<keyword evidence="6 8" id="KW-1133">Transmembrane helix</keyword>
<evidence type="ECO:0000313" key="10">
    <source>
        <dbReference type="Proteomes" id="UP001315686"/>
    </source>
</evidence>
<dbReference type="GO" id="GO:0005886">
    <property type="term" value="C:plasma membrane"/>
    <property type="evidence" value="ECO:0007669"/>
    <property type="project" value="UniProtKB-SubCell"/>
</dbReference>
<name>A0AAP2G879_9RHOB</name>
<dbReference type="Proteomes" id="UP001315686">
    <property type="component" value="Unassembled WGS sequence"/>
</dbReference>
<dbReference type="PANTHER" id="PTHR34979">
    <property type="entry name" value="INNER MEMBRANE PROTEIN YGAZ"/>
    <property type="match status" value="1"/>
</dbReference>
<gene>
    <name evidence="9" type="ORF">IV417_11595</name>
</gene>
<feature type="transmembrane region" description="Helical" evidence="8">
    <location>
        <begin position="138"/>
        <end position="162"/>
    </location>
</feature>
<keyword evidence="4" id="KW-1003">Cell membrane</keyword>
<dbReference type="RefSeq" id="WP_327794247.1">
    <property type="nucleotide sequence ID" value="NZ_JADQAZ010000002.1"/>
</dbReference>
<comment type="caution">
    <text evidence="9">The sequence shown here is derived from an EMBL/GenBank/DDBJ whole genome shotgun (WGS) entry which is preliminary data.</text>
</comment>
<organism evidence="9 10">
    <name type="scientific">Harenicola maris</name>
    <dbReference type="NCBI Taxonomy" id="2841044"/>
    <lineage>
        <taxon>Bacteria</taxon>
        <taxon>Pseudomonadati</taxon>
        <taxon>Pseudomonadota</taxon>
        <taxon>Alphaproteobacteria</taxon>
        <taxon>Rhodobacterales</taxon>
        <taxon>Paracoccaceae</taxon>
        <taxon>Harenicola</taxon>
    </lineage>
</organism>
<feature type="transmembrane region" description="Helical" evidence="8">
    <location>
        <begin position="45"/>
        <end position="68"/>
    </location>
</feature>
<dbReference type="Pfam" id="PF03591">
    <property type="entry name" value="AzlC"/>
    <property type="match status" value="1"/>
</dbReference>
<dbReference type="EMBL" id="JADQAZ010000002">
    <property type="protein sequence ID" value="MBT0958031.1"/>
    <property type="molecule type" value="Genomic_DNA"/>
</dbReference>
<evidence type="ECO:0000256" key="7">
    <source>
        <dbReference type="ARBA" id="ARBA00023136"/>
    </source>
</evidence>
<dbReference type="GO" id="GO:1903785">
    <property type="term" value="P:L-valine transmembrane transport"/>
    <property type="evidence" value="ECO:0007669"/>
    <property type="project" value="TreeGrafter"/>
</dbReference>
<feature type="transmembrane region" description="Helical" evidence="8">
    <location>
        <begin position="75"/>
        <end position="94"/>
    </location>
</feature>
<evidence type="ECO:0000256" key="3">
    <source>
        <dbReference type="ARBA" id="ARBA00022448"/>
    </source>
</evidence>
<accession>A0AAP2G879</accession>
<comment type="similarity">
    <text evidence="2">Belongs to the AzlC family.</text>
</comment>
<evidence type="ECO:0000256" key="5">
    <source>
        <dbReference type="ARBA" id="ARBA00022692"/>
    </source>
</evidence>
<keyword evidence="7 8" id="KW-0472">Membrane</keyword>
<feature type="transmembrane region" description="Helical" evidence="8">
    <location>
        <begin position="209"/>
        <end position="228"/>
    </location>
</feature>